<dbReference type="Proteomes" id="UP001055879">
    <property type="component" value="Linkage Group LG01"/>
</dbReference>
<accession>A0ACB9FMD2</accession>
<reference evidence="2" key="1">
    <citation type="journal article" date="2022" name="Mol. Ecol. Resour.">
        <title>The genomes of chicory, endive, great burdock and yacon provide insights into Asteraceae palaeo-polyploidization history and plant inulin production.</title>
        <authorList>
            <person name="Fan W."/>
            <person name="Wang S."/>
            <person name="Wang H."/>
            <person name="Wang A."/>
            <person name="Jiang F."/>
            <person name="Liu H."/>
            <person name="Zhao H."/>
            <person name="Xu D."/>
            <person name="Zhang Y."/>
        </authorList>
    </citation>
    <scope>NUCLEOTIDE SEQUENCE [LARGE SCALE GENOMIC DNA]</scope>
    <source>
        <strain evidence="2">cv. Niubang</strain>
    </source>
</reference>
<evidence type="ECO:0000313" key="1">
    <source>
        <dbReference type="EMBL" id="KAI3771747.1"/>
    </source>
</evidence>
<comment type="caution">
    <text evidence="1">The sequence shown here is derived from an EMBL/GenBank/DDBJ whole genome shotgun (WGS) entry which is preliminary data.</text>
</comment>
<sequence length="108" mass="12271">MGFSGQERWQGMRERDEQIKFEEKSALKFKEDGGLPEIAVTKSDEFTDSRRERERERERDGHGARFTVVVVQRGTGRVPVVVQSFNDAVGNGTDGDADLKDNYVGYRS</sequence>
<protein>
    <submittedName>
        <fullName evidence="1">Uncharacterized protein</fullName>
    </submittedName>
</protein>
<gene>
    <name evidence="1" type="ORF">L6452_02914</name>
</gene>
<reference evidence="1 2" key="2">
    <citation type="journal article" date="2022" name="Mol. Ecol. Resour.">
        <title>The genomes of chicory, endive, great burdock and yacon provide insights into Asteraceae paleo-polyploidization history and plant inulin production.</title>
        <authorList>
            <person name="Fan W."/>
            <person name="Wang S."/>
            <person name="Wang H."/>
            <person name="Wang A."/>
            <person name="Jiang F."/>
            <person name="Liu H."/>
            <person name="Zhao H."/>
            <person name="Xu D."/>
            <person name="Zhang Y."/>
        </authorList>
    </citation>
    <scope>NUCLEOTIDE SEQUENCE [LARGE SCALE GENOMIC DNA]</scope>
    <source>
        <strain evidence="2">cv. Niubang</strain>
    </source>
</reference>
<name>A0ACB9FMD2_ARCLA</name>
<dbReference type="EMBL" id="CM042047">
    <property type="protein sequence ID" value="KAI3771747.1"/>
    <property type="molecule type" value="Genomic_DNA"/>
</dbReference>
<evidence type="ECO:0000313" key="2">
    <source>
        <dbReference type="Proteomes" id="UP001055879"/>
    </source>
</evidence>
<organism evidence="1 2">
    <name type="scientific">Arctium lappa</name>
    <name type="common">Greater burdock</name>
    <name type="synonym">Lappa major</name>
    <dbReference type="NCBI Taxonomy" id="4217"/>
    <lineage>
        <taxon>Eukaryota</taxon>
        <taxon>Viridiplantae</taxon>
        <taxon>Streptophyta</taxon>
        <taxon>Embryophyta</taxon>
        <taxon>Tracheophyta</taxon>
        <taxon>Spermatophyta</taxon>
        <taxon>Magnoliopsida</taxon>
        <taxon>eudicotyledons</taxon>
        <taxon>Gunneridae</taxon>
        <taxon>Pentapetalae</taxon>
        <taxon>asterids</taxon>
        <taxon>campanulids</taxon>
        <taxon>Asterales</taxon>
        <taxon>Asteraceae</taxon>
        <taxon>Carduoideae</taxon>
        <taxon>Cardueae</taxon>
        <taxon>Arctiinae</taxon>
        <taxon>Arctium</taxon>
    </lineage>
</organism>
<proteinExistence type="predicted"/>
<keyword evidence="2" id="KW-1185">Reference proteome</keyword>